<dbReference type="KEGG" id="fgl:EM308_08280"/>
<dbReference type="Proteomes" id="UP000175968">
    <property type="component" value="Chromosome"/>
</dbReference>
<name>A0AAC9N6D0_9FLAO</name>
<accession>A0AAC9N6D0</accession>
<protein>
    <submittedName>
        <fullName evidence="1">Uncharacterized protein</fullName>
    </submittedName>
</protein>
<evidence type="ECO:0000313" key="1">
    <source>
        <dbReference type="EMBL" id="AOW09494.1"/>
    </source>
</evidence>
<reference evidence="1 2" key="1">
    <citation type="submission" date="2016-10" db="EMBL/GenBank/DDBJ databases">
        <title>Flavobacterium gilvum sp. nov., isolated from stream water.</title>
        <authorList>
            <person name="Shin S.-K."/>
            <person name="Cho Y.-J."/>
            <person name="Yi H."/>
        </authorList>
    </citation>
    <scope>NUCLEOTIDE SEQUENCE [LARGE SCALE GENOMIC DNA]</scope>
    <source>
        <strain evidence="1 2">EM1308</strain>
    </source>
</reference>
<proteinExistence type="predicted"/>
<evidence type="ECO:0000313" key="2">
    <source>
        <dbReference type="Proteomes" id="UP000175968"/>
    </source>
</evidence>
<gene>
    <name evidence="1" type="ORF">EM308_08280</name>
</gene>
<dbReference type="EMBL" id="CP017479">
    <property type="protein sequence ID" value="AOW09494.1"/>
    <property type="molecule type" value="Genomic_DNA"/>
</dbReference>
<keyword evidence="2" id="KW-1185">Reference proteome</keyword>
<organism evidence="1 2">
    <name type="scientific">Flavobacterium gilvum</name>
    <dbReference type="NCBI Taxonomy" id="1492737"/>
    <lineage>
        <taxon>Bacteria</taxon>
        <taxon>Pseudomonadati</taxon>
        <taxon>Bacteroidota</taxon>
        <taxon>Flavobacteriia</taxon>
        <taxon>Flavobacteriales</taxon>
        <taxon>Flavobacteriaceae</taxon>
        <taxon>Flavobacterium</taxon>
    </lineage>
</organism>
<sequence>MPVAKNYQNQKPNVKMKIKLKLSEKQIGALVYSFNQTPRTPPKERVAKVAKSVLDKVVLKVRKRQLEVQQDSNLFNQKKKFDFSLELVEAHFLEQHLVSMYSFPMCEYDKNAINQIASTLNQQLA</sequence>
<dbReference type="AlphaFoldDB" id="A0AAC9N6D0"/>